<dbReference type="EMBL" id="FNBD01000004">
    <property type="protein sequence ID" value="SDE86724.1"/>
    <property type="molecule type" value="Genomic_DNA"/>
</dbReference>
<dbReference type="GO" id="GO:0015209">
    <property type="term" value="F:cytosine transmembrane transporter activity"/>
    <property type="evidence" value="ECO:0007669"/>
    <property type="project" value="InterPro"/>
</dbReference>
<gene>
    <name evidence="7" type="ORF">SAMN04487992_104338</name>
</gene>
<feature type="transmembrane region" description="Helical" evidence="6">
    <location>
        <begin position="396"/>
        <end position="417"/>
    </location>
</feature>
<evidence type="ECO:0000256" key="2">
    <source>
        <dbReference type="ARBA" id="ARBA00008974"/>
    </source>
</evidence>
<dbReference type="PANTHER" id="PTHR30569">
    <property type="entry name" value="CYTOSINE TRANSPORTER CODB"/>
    <property type="match status" value="1"/>
</dbReference>
<evidence type="ECO:0000256" key="4">
    <source>
        <dbReference type="ARBA" id="ARBA00022989"/>
    </source>
</evidence>
<dbReference type="InterPro" id="IPR030191">
    <property type="entry name" value="CodB"/>
</dbReference>
<feature type="transmembrane region" description="Helical" evidence="6">
    <location>
        <begin position="332"/>
        <end position="352"/>
    </location>
</feature>
<protein>
    <submittedName>
        <fullName evidence="7">Cytosine permease</fullName>
    </submittedName>
</protein>
<feature type="transmembrane region" description="Helical" evidence="6">
    <location>
        <begin position="271"/>
        <end position="297"/>
    </location>
</feature>
<dbReference type="Pfam" id="PF02133">
    <property type="entry name" value="Transp_cyt_pur"/>
    <property type="match status" value="1"/>
</dbReference>
<keyword evidence="8" id="KW-1185">Reference proteome</keyword>
<dbReference type="AlphaFoldDB" id="A0A1G7GF17"/>
<feature type="transmembrane region" description="Helical" evidence="6">
    <location>
        <begin position="52"/>
        <end position="75"/>
    </location>
</feature>
<feature type="transmembrane region" description="Helical" evidence="6">
    <location>
        <begin position="159"/>
        <end position="179"/>
    </location>
</feature>
<evidence type="ECO:0000256" key="6">
    <source>
        <dbReference type="SAM" id="Phobius"/>
    </source>
</evidence>
<evidence type="ECO:0000256" key="5">
    <source>
        <dbReference type="ARBA" id="ARBA00023136"/>
    </source>
</evidence>
<evidence type="ECO:0000256" key="1">
    <source>
        <dbReference type="ARBA" id="ARBA00004141"/>
    </source>
</evidence>
<evidence type="ECO:0000313" key="8">
    <source>
        <dbReference type="Proteomes" id="UP000182114"/>
    </source>
</evidence>
<feature type="transmembrane region" description="Helical" evidence="6">
    <location>
        <begin position="372"/>
        <end position="390"/>
    </location>
</feature>
<evidence type="ECO:0000313" key="7">
    <source>
        <dbReference type="EMBL" id="SDE86724.1"/>
    </source>
</evidence>
<dbReference type="Gene3D" id="1.10.4160.10">
    <property type="entry name" value="Hydantoin permease"/>
    <property type="match status" value="1"/>
</dbReference>
<feature type="transmembrane region" description="Helical" evidence="6">
    <location>
        <begin position="199"/>
        <end position="219"/>
    </location>
</feature>
<organism evidence="7 8">
    <name type="scientific">Cellulophaga baltica</name>
    <dbReference type="NCBI Taxonomy" id="76594"/>
    <lineage>
        <taxon>Bacteria</taxon>
        <taxon>Pseudomonadati</taxon>
        <taxon>Bacteroidota</taxon>
        <taxon>Flavobacteriia</taxon>
        <taxon>Flavobacteriales</taxon>
        <taxon>Flavobacteriaceae</taxon>
        <taxon>Cellulophaga</taxon>
    </lineage>
</organism>
<dbReference type="RefSeq" id="WP_074538167.1">
    <property type="nucleotide sequence ID" value="NZ_FNBD01000004.1"/>
</dbReference>
<name>A0A1G7GF17_9FLAO</name>
<dbReference type="Proteomes" id="UP000182114">
    <property type="component" value="Unassembled WGS sequence"/>
</dbReference>
<keyword evidence="4 6" id="KW-1133">Transmembrane helix</keyword>
<sequence length="424" mass="46986">MAEDNQYANTKVQPKDFTSGWLIAIIIAGTGLTLPILFLGSEVALGVGFKDALWAFGISTVVLTLMCLATTKIGNRSRLSTYMILHFSFGRQGAKIMNFIFGITLLGWFSVALELLSVAVVDTALDTFAVALPQWPIIIIMGAMITGTTLYGIKSLERLANFAVPVLTLFLCYVIYVSFDQGMSLTAVINFVPENPKMTLFEATSILVGSSILFPVMMADFSRFIYNDKQSMIAVLGITIGFPVALLFSAIPSIQTGEVDIIKVMQELGLVIPAFVLLLISTWVGNASNLYSTVLTFSTIKTEWAFKKIVLIVSVFGIVFALLGFSEYLFDFLNFLGVLAPSISAIYIINFYWVKKQRYELDEIPEWQPKALISWVLSSIITVFTYLELFQLTHAYFIDSFILGGLLYGLLNWKAIFISKATDK</sequence>
<feature type="transmembrane region" description="Helical" evidence="6">
    <location>
        <begin position="133"/>
        <end position="152"/>
    </location>
</feature>
<accession>A0A1G7GF17</accession>
<keyword evidence="5 6" id="KW-0472">Membrane</keyword>
<comment type="subcellular location">
    <subcellularLocation>
        <location evidence="1">Membrane</location>
        <topology evidence="1">Multi-pass membrane protein</topology>
    </subcellularLocation>
</comment>
<keyword evidence="3 6" id="KW-0812">Transmembrane</keyword>
<feature type="transmembrane region" description="Helical" evidence="6">
    <location>
        <begin position="231"/>
        <end position="251"/>
    </location>
</feature>
<comment type="similarity">
    <text evidence="2">Belongs to the purine-cytosine permease (2.A.39) family.</text>
</comment>
<feature type="transmembrane region" description="Helical" evidence="6">
    <location>
        <begin position="309"/>
        <end position="326"/>
    </location>
</feature>
<dbReference type="PANTHER" id="PTHR30569:SF0">
    <property type="entry name" value="CYTOSINE PERMEASE"/>
    <property type="match status" value="1"/>
</dbReference>
<proteinExistence type="inferred from homology"/>
<feature type="transmembrane region" description="Helical" evidence="6">
    <location>
        <begin position="96"/>
        <end position="121"/>
    </location>
</feature>
<feature type="transmembrane region" description="Helical" evidence="6">
    <location>
        <begin position="21"/>
        <end position="40"/>
    </location>
</feature>
<evidence type="ECO:0000256" key="3">
    <source>
        <dbReference type="ARBA" id="ARBA00022692"/>
    </source>
</evidence>
<dbReference type="InterPro" id="IPR001248">
    <property type="entry name" value="Pur-cyt_permease"/>
</dbReference>
<dbReference type="GO" id="GO:0005886">
    <property type="term" value="C:plasma membrane"/>
    <property type="evidence" value="ECO:0007669"/>
    <property type="project" value="TreeGrafter"/>
</dbReference>
<reference evidence="8" key="1">
    <citation type="submission" date="2016-10" db="EMBL/GenBank/DDBJ databases">
        <authorList>
            <person name="Varghese N."/>
            <person name="Submissions S."/>
        </authorList>
    </citation>
    <scope>NUCLEOTIDE SEQUENCE [LARGE SCALE GENOMIC DNA]</scope>
    <source>
        <strain evidence="8">DSM 24729</strain>
    </source>
</reference>
<dbReference type="eggNOG" id="COG1457">
    <property type="taxonomic scope" value="Bacteria"/>
</dbReference>